<dbReference type="PANTHER" id="PTHR46558:SF4">
    <property type="entry name" value="DNA-BIDING PHAGE PROTEIN"/>
    <property type="match status" value="1"/>
</dbReference>
<evidence type="ECO:0000313" key="3">
    <source>
        <dbReference type="EMBL" id="EAY27244.1"/>
    </source>
</evidence>
<dbReference type="PROSITE" id="PS50943">
    <property type="entry name" value="HTH_CROC1"/>
    <property type="match status" value="1"/>
</dbReference>
<protein>
    <submittedName>
        <fullName evidence="3">Helix-turn-helix domain protein</fullName>
    </submittedName>
</protein>
<dbReference type="Pfam" id="PF01381">
    <property type="entry name" value="HTH_3"/>
    <property type="match status" value="1"/>
</dbReference>
<proteinExistence type="predicted"/>
<evidence type="ECO:0000259" key="2">
    <source>
        <dbReference type="PROSITE" id="PS50943"/>
    </source>
</evidence>
<dbReference type="Gene3D" id="1.10.260.40">
    <property type="entry name" value="lambda repressor-like DNA-binding domains"/>
    <property type="match status" value="1"/>
</dbReference>
<dbReference type="AlphaFoldDB" id="A1ZQT9"/>
<dbReference type="EMBL" id="AAWS01000025">
    <property type="protein sequence ID" value="EAY27244.1"/>
    <property type="molecule type" value="Genomic_DNA"/>
</dbReference>
<dbReference type="SMART" id="SM00530">
    <property type="entry name" value="HTH_XRE"/>
    <property type="match status" value="1"/>
</dbReference>
<dbReference type="InterPro" id="IPR010982">
    <property type="entry name" value="Lambda_DNA-bd_dom_sf"/>
</dbReference>
<name>A1ZQT9_MICM2</name>
<dbReference type="OrthoDB" id="961496at2"/>
<accession>A1ZQT9</accession>
<feature type="domain" description="HTH cro/C1-type" evidence="2">
    <location>
        <begin position="7"/>
        <end position="61"/>
    </location>
</feature>
<dbReference type="PANTHER" id="PTHR46558">
    <property type="entry name" value="TRACRIPTIONAL REGULATORY PROTEIN-RELATED-RELATED"/>
    <property type="match status" value="1"/>
</dbReference>
<dbReference type="RefSeq" id="WP_002699921.1">
    <property type="nucleotide sequence ID" value="NZ_AAWS01000025.1"/>
</dbReference>
<dbReference type="InterPro" id="IPR001387">
    <property type="entry name" value="Cro/C1-type_HTH"/>
</dbReference>
<sequence length="212" mass="24360">MSISKRIKDIREQKGYTQKYMAGKLSIDQTNYGRFEKRGKKLTIEQLESIAAALGVSLKDILFGEAEQTNPDLSKLEIALLQCKTQNLYFVDNALKFILNIDTLLQKPLVKYAIGEILHPKQKDHQAFVRCYCELNNEVFTLATWQKPISQEASHFAHFEQNGEHLFSDHQRKEASQYKDAAFANIQQNHHQWTINFFNLTGFFRAAFGGVG</sequence>
<dbReference type="CDD" id="cd00093">
    <property type="entry name" value="HTH_XRE"/>
    <property type="match status" value="1"/>
</dbReference>
<keyword evidence="1" id="KW-0238">DNA-binding</keyword>
<reference evidence="3 4" key="1">
    <citation type="submission" date="2007-01" db="EMBL/GenBank/DDBJ databases">
        <authorList>
            <person name="Haygood M."/>
            <person name="Podell S."/>
            <person name="Anderson C."/>
            <person name="Hopkinson B."/>
            <person name="Roe K."/>
            <person name="Barbeau K."/>
            <person name="Gaasterland T."/>
            <person name="Ferriera S."/>
            <person name="Johnson J."/>
            <person name="Kravitz S."/>
            <person name="Beeson K."/>
            <person name="Sutton G."/>
            <person name="Rogers Y.-H."/>
            <person name="Friedman R."/>
            <person name="Frazier M."/>
            <person name="Venter J.C."/>
        </authorList>
    </citation>
    <scope>NUCLEOTIDE SEQUENCE [LARGE SCALE GENOMIC DNA]</scope>
    <source>
        <strain evidence="3 4">ATCC 23134</strain>
    </source>
</reference>
<dbReference type="GO" id="GO:0003677">
    <property type="term" value="F:DNA binding"/>
    <property type="evidence" value="ECO:0007669"/>
    <property type="project" value="UniProtKB-KW"/>
</dbReference>
<dbReference type="SUPFAM" id="SSF47413">
    <property type="entry name" value="lambda repressor-like DNA-binding domains"/>
    <property type="match status" value="1"/>
</dbReference>
<dbReference type="Proteomes" id="UP000004095">
    <property type="component" value="Unassembled WGS sequence"/>
</dbReference>
<dbReference type="eggNOG" id="COG1396">
    <property type="taxonomic scope" value="Bacteria"/>
</dbReference>
<gene>
    <name evidence="3" type="ORF">M23134_06554</name>
</gene>
<keyword evidence="4" id="KW-1185">Reference proteome</keyword>
<evidence type="ECO:0000313" key="4">
    <source>
        <dbReference type="Proteomes" id="UP000004095"/>
    </source>
</evidence>
<evidence type="ECO:0000256" key="1">
    <source>
        <dbReference type="ARBA" id="ARBA00023125"/>
    </source>
</evidence>
<organism evidence="3 4">
    <name type="scientific">Microscilla marina ATCC 23134</name>
    <dbReference type="NCBI Taxonomy" id="313606"/>
    <lineage>
        <taxon>Bacteria</taxon>
        <taxon>Pseudomonadati</taxon>
        <taxon>Bacteroidota</taxon>
        <taxon>Cytophagia</taxon>
        <taxon>Cytophagales</taxon>
        <taxon>Microscillaceae</taxon>
        <taxon>Microscilla</taxon>
    </lineage>
</organism>
<comment type="caution">
    <text evidence="3">The sequence shown here is derived from an EMBL/GenBank/DDBJ whole genome shotgun (WGS) entry which is preliminary data.</text>
</comment>